<dbReference type="SUPFAM" id="SSF50129">
    <property type="entry name" value="GroES-like"/>
    <property type="match status" value="1"/>
</dbReference>
<dbReference type="Proteomes" id="UP001235720">
    <property type="component" value="Unassembled WGS sequence"/>
</dbReference>
<dbReference type="InterPro" id="IPR013154">
    <property type="entry name" value="ADH-like_N"/>
</dbReference>
<feature type="domain" description="Enoyl reductase (ER)" evidence="2">
    <location>
        <begin position="12"/>
        <end position="321"/>
    </location>
</feature>
<name>A0ABT7TK84_9MICO</name>
<comment type="caution">
    <text evidence="3">The sequence shown here is derived from an EMBL/GenBank/DDBJ whole genome shotgun (WGS) entry which is preliminary data.</text>
</comment>
<dbReference type="PANTHER" id="PTHR44154">
    <property type="entry name" value="QUINONE OXIDOREDUCTASE"/>
    <property type="match status" value="1"/>
</dbReference>
<dbReference type="InterPro" id="IPR036291">
    <property type="entry name" value="NAD(P)-bd_dom_sf"/>
</dbReference>
<evidence type="ECO:0000313" key="3">
    <source>
        <dbReference type="EMBL" id="MDM7890006.1"/>
    </source>
</evidence>
<organism evidence="3 4">
    <name type="scientific">Curtobacterium subtropicum</name>
    <dbReference type="NCBI Taxonomy" id="3055138"/>
    <lineage>
        <taxon>Bacteria</taxon>
        <taxon>Bacillati</taxon>
        <taxon>Actinomycetota</taxon>
        <taxon>Actinomycetes</taxon>
        <taxon>Micrococcales</taxon>
        <taxon>Microbacteriaceae</taxon>
        <taxon>Curtobacterium</taxon>
    </lineage>
</organism>
<reference evidence="3 4" key="1">
    <citation type="submission" date="2023-06" db="EMBL/GenBank/DDBJ databases">
        <authorList>
            <person name="Feng G."/>
            <person name="Li J."/>
            <person name="Zhu H."/>
        </authorList>
    </citation>
    <scope>NUCLEOTIDE SEQUENCE [LARGE SCALE GENOMIC DNA]</scope>
    <source>
        <strain evidence="3 4">RHCJP20</strain>
    </source>
</reference>
<dbReference type="Gene3D" id="3.40.50.720">
    <property type="entry name" value="NAD(P)-binding Rossmann-like Domain"/>
    <property type="match status" value="1"/>
</dbReference>
<keyword evidence="4" id="KW-1185">Reference proteome</keyword>
<dbReference type="Pfam" id="PF08240">
    <property type="entry name" value="ADH_N"/>
    <property type="match status" value="1"/>
</dbReference>
<keyword evidence="1" id="KW-0521">NADP</keyword>
<evidence type="ECO:0000256" key="1">
    <source>
        <dbReference type="ARBA" id="ARBA00022857"/>
    </source>
</evidence>
<protein>
    <submittedName>
        <fullName evidence="3">NADPH:quinone reductase</fullName>
    </submittedName>
</protein>
<dbReference type="CDD" id="cd08253">
    <property type="entry name" value="zeta_crystallin"/>
    <property type="match status" value="1"/>
</dbReference>
<proteinExistence type="predicted"/>
<dbReference type="SMART" id="SM00829">
    <property type="entry name" value="PKS_ER"/>
    <property type="match status" value="1"/>
</dbReference>
<evidence type="ECO:0000259" key="2">
    <source>
        <dbReference type="SMART" id="SM00829"/>
    </source>
</evidence>
<dbReference type="Gene3D" id="3.90.180.10">
    <property type="entry name" value="Medium-chain alcohol dehydrogenases, catalytic domain"/>
    <property type="match status" value="1"/>
</dbReference>
<dbReference type="RefSeq" id="WP_289471535.1">
    <property type="nucleotide sequence ID" value="NZ_JAUCMM010000019.1"/>
</dbReference>
<sequence>MKAAWYDEQGVASEVLRFGERPDPAPGEGEVRVRVTFSGVNPGDTKKRGGWLGSAMPYPEVIPHSDGAGVVDQVGAGVDEELIGRRVAVHGAQSYRQSGTAAEYTVVPTELVTFLPDTVPDDVAALLGIPGITAHRAVFGDGPVTGKVVLVHGVRGGVSGIAAQLAQWGGATVIGTVRRSSDLGGDGLPDVDHVVALDDDPAAAVRRIAPDGVDRVVEVALDANADLDAAVIANDGVIATYFARGDRVSLPFPPLLFANVTVRFLGSDDFPPATKRAAMDDLVAAVGEGALRLSVGEVLPLEQIAQAHDDVDAGRVGRVLVRIAR</sequence>
<dbReference type="SUPFAM" id="SSF51735">
    <property type="entry name" value="NAD(P)-binding Rossmann-fold domains"/>
    <property type="match status" value="1"/>
</dbReference>
<dbReference type="InterPro" id="IPR011032">
    <property type="entry name" value="GroES-like_sf"/>
</dbReference>
<dbReference type="PANTHER" id="PTHR44154:SF1">
    <property type="entry name" value="QUINONE OXIDOREDUCTASE"/>
    <property type="match status" value="1"/>
</dbReference>
<accession>A0ABT7TK84</accession>
<dbReference type="InterPro" id="IPR020843">
    <property type="entry name" value="ER"/>
</dbReference>
<gene>
    <name evidence="3" type="ORF">QUG98_16255</name>
</gene>
<dbReference type="Pfam" id="PF13602">
    <property type="entry name" value="ADH_zinc_N_2"/>
    <property type="match status" value="1"/>
</dbReference>
<dbReference type="EMBL" id="JAUCMM010000019">
    <property type="protein sequence ID" value="MDM7890006.1"/>
    <property type="molecule type" value="Genomic_DNA"/>
</dbReference>
<dbReference type="InterPro" id="IPR051603">
    <property type="entry name" value="Zinc-ADH_QOR/CCCR"/>
</dbReference>
<evidence type="ECO:0000313" key="4">
    <source>
        <dbReference type="Proteomes" id="UP001235720"/>
    </source>
</evidence>